<name>A0A1W2DA05_9SPHI</name>
<dbReference type="OrthoDB" id="1142316at2"/>
<evidence type="ECO:0000313" key="3">
    <source>
        <dbReference type="EMBL" id="SMC93936.1"/>
    </source>
</evidence>
<dbReference type="Proteomes" id="UP000192756">
    <property type="component" value="Unassembled WGS sequence"/>
</dbReference>
<organism evidence="3 4">
    <name type="scientific">Pedobacter africanus</name>
    <dbReference type="NCBI Taxonomy" id="151894"/>
    <lineage>
        <taxon>Bacteria</taxon>
        <taxon>Pseudomonadati</taxon>
        <taxon>Bacteroidota</taxon>
        <taxon>Sphingobacteriia</taxon>
        <taxon>Sphingobacteriales</taxon>
        <taxon>Sphingobacteriaceae</taxon>
        <taxon>Pedobacter</taxon>
    </lineage>
</organism>
<reference evidence="4" key="1">
    <citation type="submission" date="2017-04" db="EMBL/GenBank/DDBJ databases">
        <authorList>
            <person name="Varghese N."/>
            <person name="Submissions S."/>
        </authorList>
    </citation>
    <scope>NUCLEOTIDE SEQUENCE [LARGE SCALE GENOMIC DNA]</scope>
    <source>
        <strain evidence="4">DSM 12126</strain>
    </source>
</reference>
<dbReference type="PANTHER" id="PTHR42685:SF22">
    <property type="entry name" value="CONDITIONED MEDIUM FACTOR RECEPTOR 1"/>
    <property type="match status" value="1"/>
</dbReference>
<dbReference type="InterPro" id="IPR036188">
    <property type="entry name" value="FAD/NAD-bd_sf"/>
</dbReference>
<evidence type="ECO:0000313" key="4">
    <source>
        <dbReference type="Proteomes" id="UP000192756"/>
    </source>
</evidence>
<dbReference type="SUPFAM" id="SSF51905">
    <property type="entry name" value="FAD/NAD(P)-binding domain"/>
    <property type="match status" value="1"/>
</dbReference>
<dbReference type="PANTHER" id="PTHR42685">
    <property type="entry name" value="GERANYLGERANYL DIPHOSPHATE REDUCTASE"/>
    <property type="match status" value="1"/>
</dbReference>
<keyword evidence="1" id="KW-0472">Membrane</keyword>
<keyword evidence="1" id="KW-1133">Transmembrane helix</keyword>
<dbReference type="Gene3D" id="3.50.50.60">
    <property type="entry name" value="FAD/NAD(P)-binding domain"/>
    <property type="match status" value="1"/>
</dbReference>
<dbReference type="InterPro" id="IPR006076">
    <property type="entry name" value="FAD-dep_OxRdtase"/>
</dbReference>
<dbReference type="PRINTS" id="PR00420">
    <property type="entry name" value="RNGMNOXGNASE"/>
</dbReference>
<feature type="domain" description="FAD dependent oxidoreductase" evidence="2">
    <location>
        <begin position="9"/>
        <end position="42"/>
    </location>
</feature>
<dbReference type="PROSITE" id="PS51257">
    <property type="entry name" value="PROKAR_LIPOPROTEIN"/>
    <property type="match status" value="1"/>
</dbReference>
<feature type="transmembrane region" description="Helical" evidence="1">
    <location>
        <begin position="7"/>
        <end position="26"/>
    </location>
</feature>
<evidence type="ECO:0000256" key="1">
    <source>
        <dbReference type="SAM" id="Phobius"/>
    </source>
</evidence>
<dbReference type="STRING" id="151894.SAMN04488524_3492"/>
<dbReference type="RefSeq" id="WP_084240295.1">
    <property type="nucleotide sequence ID" value="NZ_FWXT01000003.1"/>
</dbReference>
<keyword evidence="4" id="KW-1185">Reference proteome</keyword>
<proteinExistence type="predicted"/>
<protein>
    <submittedName>
        <fullName evidence="3">Dehydrogenase (Flavoprotein)</fullName>
    </submittedName>
</protein>
<dbReference type="InterPro" id="IPR050407">
    <property type="entry name" value="Geranylgeranyl_reductase"/>
</dbReference>
<keyword evidence="1" id="KW-0812">Transmembrane</keyword>
<accession>A0A1W2DA05</accession>
<dbReference type="EMBL" id="FWXT01000003">
    <property type="protein sequence ID" value="SMC93936.1"/>
    <property type="molecule type" value="Genomic_DNA"/>
</dbReference>
<gene>
    <name evidence="3" type="ORF">SAMN04488524_3492</name>
</gene>
<sequence length="376" mass="41892">MPAKPQSSIIIIGGGLAGLACALHLLKEGFEVTVIEKHSYPHHKVCGEYISNEVLPYLQWLDADPITLNPAPITRLSVSSLNGKVIGSALPLGGFGLSRFALDNFLYEKAVQRGCKLVKDQVTDVVFRHNEFEISTASNGTLKTSLVIGAFGKRSALDQKLSRSFIQRKSPWLAVKAHYSGIIPSDLVQLHNFTGGYCGVSLVEGNRINVCYLAAYQSFKQHKNISDFQQKVLYANPRLKKIFEESTMLFEQPMSISQLSFEKKELICEHILMIGDTAGLIHPLCGNGMAMAIHSAKICAELSVAYMKGYLSCRHDMEQQYISRWNHNFKNRMLMGRILSGIMQKDSLFKPMQGVLNTFPTLLPSIVKRTHGKPIY</sequence>
<dbReference type="Pfam" id="PF01266">
    <property type="entry name" value="DAO"/>
    <property type="match status" value="1"/>
</dbReference>
<dbReference type="AlphaFoldDB" id="A0A1W2DA05"/>
<evidence type="ECO:0000259" key="2">
    <source>
        <dbReference type="Pfam" id="PF01266"/>
    </source>
</evidence>